<keyword evidence="4 5" id="KW-0472">Membrane</keyword>
<sequence length="228" mass="25180">MDRDLNAPPLNPLPWIVWALALPIIAVEVVVQLGAMGFAGGPDAIGWRLRAMEYFAFAPDFLRRSLMTGDWPLQVIWRQVSYILVQRDITSTLFVVVFLLALGKMVGEIFRWWAVALIFLASAAMGALIYTLVMPTNQIPLIGGFPAAYGLIGAFTFIMWVRHSASGSNQWRAFSMIGVLMGVQIFFGAIYGGVTWVAELGGFVTGFALSFLVAPGGPRQLMQHLRRR</sequence>
<name>A0ABU0W023_9RHOB</name>
<gene>
    <name evidence="7" type="ORF">Q9295_13365</name>
</gene>
<dbReference type="Proteomes" id="UP001239680">
    <property type="component" value="Unassembled WGS sequence"/>
</dbReference>
<dbReference type="Gene3D" id="1.20.1540.10">
    <property type="entry name" value="Rhomboid-like"/>
    <property type="match status" value="1"/>
</dbReference>
<evidence type="ECO:0000259" key="6">
    <source>
        <dbReference type="Pfam" id="PF01694"/>
    </source>
</evidence>
<dbReference type="GO" id="GO:0006508">
    <property type="term" value="P:proteolysis"/>
    <property type="evidence" value="ECO:0007669"/>
    <property type="project" value="UniProtKB-KW"/>
</dbReference>
<keyword evidence="2 5" id="KW-0812">Transmembrane</keyword>
<dbReference type="InterPro" id="IPR035952">
    <property type="entry name" value="Rhomboid-like_sf"/>
</dbReference>
<proteinExistence type="predicted"/>
<dbReference type="EC" id="3.4.21.105" evidence="7"/>
<reference evidence="7 8" key="1">
    <citation type="submission" date="2023-08" db="EMBL/GenBank/DDBJ databases">
        <title>Characterization of two Paracoccaceae strains isolated from Phycosphere and proposal of Xinfangfangia lacusdiani sp. nov.</title>
        <authorList>
            <person name="Deng Y."/>
            <person name="Zhang Y.Q."/>
        </authorList>
    </citation>
    <scope>NUCLEOTIDE SEQUENCE [LARGE SCALE GENOMIC DNA]</scope>
    <source>
        <strain evidence="7 8">CPCC 101601</strain>
    </source>
</reference>
<evidence type="ECO:0000256" key="1">
    <source>
        <dbReference type="ARBA" id="ARBA00004141"/>
    </source>
</evidence>
<keyword evidence="7" id="KW-0378">Hydrolase</keyword>
<keyword evidence="8" id="KW-1185">Reference proteome</keyword>
<protein>
    <submittedName>
        <fullName evidence="7">Rhomboid family intramembrane serine protease</fullName>
        <ecNumber evidence="7">3.4.21.105</ecNumber>
    </submittedName>
</protein>
<feature type="transmembrane region" description="Helical" evidence="5">
    <location>
        <begin position="173"/>
        <end position="194"/>
    </location>
</feature>
<organism evidence="7 8">
    <name type="scientific">Pseudogemmobacter lacusdianii</name>
    <dbReference type="NCBI Taxonomy" id="3069608"/>
    <lineage>
        <taxon>Bacteria</taxon>
        <taxon>Pseudomonadati</taxon>
        <taxon>Pseudomonadota</taxon>
        <taxon>Alphaproteobacteria</taxon>
        <taxon>Rhodobacterales</taxon>
        <taxon>Paracoccaceae</taxon>
        <taxon>Pseudogemmobacter</taxon>
    </lineage>
</organism>
<keyword evidence="7" id="KW-0645">Protease</keyword>
<feature type="transmembrane region" description="Helical" evidence="5">
    <location>
        <begin position="112"/>
        <end position="133"/>
    </location>
</feature>
<accession>A0ABU0W023</accession>
<dbReference type="EMBL" id="JAVDBT010000012">
    <property type="protein sequence ID" value="MDQ2067361.1"/>
    <property type="molecule type" value="Genomic_DNA"/>
</dbReference>
<dbReference type="RefSeq" id="WP_306681062.1">
    <property type="nucleotide sequence ID" value="NZ_JAVDBT010000012.1"/>
</dbReference>
<feature type="domain" description="Peptidase S54 rhomboid" evidence="6">
    <location>
        <begin position="76"/>
        <end position="214"/>
    </location>
</feature>
<evidence type="ECO:0000313" key="8">
    <source>
        <dbReference type="Proteomes" id="UP001239680"/>
    </source>
</evidence>
<dbReference type="Pfam" id="PF01694">
    <property type="entry name" value="Rhomboid"/>
    <property type="match status" value="1"/>
</dbReference>
<comment type="subcellular location">
    <subcellularLocation>
        <location evidence="1">Membrane</location>
        <topology evidence="1">Multi-pass membrane protein</topology>
    </subcellularLocation>
</comment>
<dbReference type="InterPro" id="IPR022764">
    <property type="entry name" value="Peptidase_S54_rhomboid_dom"/>
</dbReference>
<evidence type="ECO:0000256" key="2">
    <source>
        <dbReference type="ARBA" id="ARBA00022692"/>
    </source>
</evidence>
<evidence type="ECO:0000313" key="7">
    <source>
        <dbReference type="EMBL" id="MDQ2067361.1"/>
    </source>
</evidence>
<keyword evidence="3 5" id="KW-1133">Transmembrane helix</keyword>
<dbReference type="SUPFAM" id="SSF144091">
    <property type="entry name" value="Rhomboid-like"/>
    <property type="match status" value="1"/>
</dbReference>
<comment type="caution">
    <text evidence="7">The sequence shown here is derived from an EMBL/GenBank/DDBJ whole genome shotgun (WGS) entry which is preliminary data.</text>
</comment>
<feature type="transmembrane region" description="Helical" evidence="5">
    <location>
        <begin position="15"/>
        <end position="40"/>
    </location>
</feature>
<evidence type="ECO:0000256" key="5">
    <source>
        <dbReference type="SAM" id="Phobius"/>
    </source>
</evidence>
<feature type="transmembrane region" description="Helical" evidence="5">
    <location>
        <begin position="139"/>
        <end position="161"/>
    </location>
</feature>
<evidence type="ECO:0000256" key="4">
    <source>
        <dbReference type="ARBA" id="ARBA00023136"/>
    </source>
</evidence>
<evidence type="ECO:0000256" key="3">
    <source>
        <dbReference type="ARBA" id="ARBA00022989"/>
    </source>
</evidence>
<feature type="transmembrane region" description="Helical" evidence="5">
    <location>
        <begin position="200"/>
        <end position="218"/>
    </location>
</feature>
<dbReference type="GO" id="GO:0008233">
    <property type="term" value="F:peptidase activity"/>
    <property type="evidence" value="ECO:0007669"/>
    <property type="project" value="UniProtKB-KW"/>
</dbReference>